<evidence type="ECO:0000256" key="1">
    <source>
        <dbReference type="ARBA" id="ARBA00009892"/>
    </source>
</evidence>
<dbReference type="GO" id="GO:0005737">
    <property type="term" value="C:cytoplasm"/>
    <property type="evidence" value="ECO:0007669"/>
    <property type="project" value="TreeGrafter"/>
</dbReference>
<proteinExistence type="inferred from homology"/>
<evidence type="ECO:0000313" key="4">
    <source>
        <dbReference type="Proteomes" id="UP000612362"/>
    </source>
</evidence>
<dbReference type="Pfam" id="PF01916">
    <property type="entry name" value="DS"/>
    <property type="match status" value="1"/>
</dbReference>
<reference evidence="3" key="1">
    <citation type="submission" date="2020-10" db="EMBL/GenBank/DDBJ databases">
        <title>Taxonomic study of unclassified bacteria belonging to the class Ktedonobacteria.</title>
        <authorList>
            <person name="Yabe S."/>
            <person name="Wang C.M."/>
            <person name="Zheng Y."/>
            <person name="Sakai Y."/>
            <person name="Cavaletti L."/>
            <person name="Monciardini P."/>
            <person name="Donadio S."/>
        </authorList>
    </citation>
    <scope>NUCLEOTIDE SEQUENCE</scope>
    <source>
        <strain evidence="3">SOSP1-1</strain>
    </source>
</reference>
<gene>
    <name evidence="3" type="ORF">KSX_51040</name>
</gene>
<name>A0A8J3I194_9CHLR</name>
<organism evidence="3 4">
    <name type="scientific">Ktedonospora formicarum</name>
    <dbReference type="NCBI Taxonomy" id="2778364"/>
    <lineage>
        <taxon>Bacteria</taxon>
        <taxon>Bacillati</taxon>
        <taxon>Chloroflexota</taxon>
        <taxon>Ktedonobacteria</taxon>
        <taxon>Ktedonobacterales</taxon>
        <taxon>Ktedonobacteraceae</taxon>
        <taxon>Ktedonospora</taxon>
    </lineage>
</organism>
<dbReference type="InterPro" id="IPR029035">
    <property type="entry name" value="DHS-like_NAD/FAD-binding_dom"/>
</dbReference>
<accession>A0A8J3I194</accession>
<dbReference type="Proteomes" id="UP000612362">
    <property type="component" value="Unassembled WGS sequence"/>
</dbReference>
<dbReference type="Gene3D" id="3.40.910.10">
    <property type="entry name" value="Deoxyhypusine synthase"/>
    <property type="match status" value="1"/>
</dbReference>
<dbReference type="EMBL" id="BNJF01000002">
    <property type="protein sequence ID" value="GHO46941.1"/>
    <property type="molecule type" value="Genomic_DNA"/>
</dbReference>
<dbReference type="InterPro" id="IPR002773">
    <property type="entry name" value="Deoxyhypusine_synthase"/>
</dbReference>
<dbReference type="NCBIfam" id="NF001980">
    <property type="entry name" value="PRK00770.1"/>
    <property type="match status" value="1"/>
</dbReference>
<dbReference type="PANTHER" id="PTHR11703:SF2">
    <property type="entry name" value="DEOXYHYPUSINE SYNTHASE-LIKE PROTEIN"/>
    <property type="match status" value="1"/>
</dbReference>
<keyword evidence="2" id="KW-0808">Transferase</keyword>
<dbReference type="RefSeq" id="WP_220196283.1">
    <property type="nucleotide sequence ID" value="NZ_BNJF01000002.1"/>
</dbReference>
<dbReference type="GO" id="GO:0034038">
    <property type="term" value="F:deoxyhypusine synthase activity"/>
    <property type="evidence" value="ECO:0007669"/>
    <property type="project" value="TreeGrafter"/>
</dbReference>
<dbReference type="PANTHER" id="PTHR11703">
    <property type="entry name" value="DEOXYHYPUSINE SYNTHASE"/>
    <property type="match status" value="1"/>
</dbReference>
<keyword evidence="4" id="KW-1185">Reference proteome</keyword>
<evidence type="ECO:0000313" key="3">
    <source>
        <dbReference type="EMBL" id="GHO46941.1"/>
    </source>
</evidence>
<protein>
    <submittedName>
        <fullName evidence="3">Deoxyhypusine synthase</fullName>
    </submittedName>
</protein>
<dbReference type="AlphaFoldDB" id="A0A8J3I194"/>
<sequence>MAYGPLLNPQSIPSKLSIAELVDNFCLAYNAGRLREACQLLAHKVLRPGVTVGLTLSGALTPAGLGYAALVPLIEAGFIDWMVSTGANLYHDMHRSLGLQLYQGSPFVNDVALFKEKIIRIYDILMDQDVLFQTDAFLYRCLEQPEFQHRMSTAELHYRLGRYTLERERVLNYPYRSLLSAAHLAGVPIYTPSPGDSTIGMNIAAIRAADGYQVGFDPEADVMETTAIVYQAKQNHGKSAVIVLGGGSPKNFALQTEPQLQEVLGLEEKGHDYFIQFTDARPDTGGLSGATPQEAVTWGKVDPSQLPDSVVCYVDTTIALPLLTAYVLEKCEHRPFQRLYDQRSHMVDNLVSVYKEKWTTVKPKYFPETE</sequence>
<evidence type="ECO:0000256" key="2">
    <source>
        <dbReference type="ARBA" id="ARBA00022679"/>
    </source>
</evidence>
<comment type="similarity">
    <text evidence="1">Belongs to the deoxyhypusine synthase family.</text>
</comment>
<dbReference type="InterPro" id="IPR036982">
    <property type="entry name" value="Deoxyhypusine_synthase_sf"/>
</dbReference>
<comment type="caution">
    <text evidence="3">The sequence shown here is derived from an EMBL/GenBank/DDBJ whole genome shotgun (WGS) entry which is preliminary data.</text>
</comment>
<dbReference type="SUPFAM" id="SSF52467">
    <property type="entry name" value="DHS-like NAD/FAD-binding domain"/>
    <property type="match status" value="1"/>
</dbReference>